<dbReference type="InterPro" id="IPR023213">
    <property type="entry name" value="CAT-like_dom_sf"/>
</dbReference>
<comment type="similarity">
    <text evidence="2">Belongs to the ATP-dependent AMP-binding enzyme family.</text>
</comment>
<dbReference type="PANTHER" id="PTHR45527">
    <property type="entry name" value="NONRIBOSOMAL PEPTIDE SYNTHETASE"/>
    <property type="match status" value="1"/>
</dbReference>
<dbReference type="FunFam" id="3.40.50.980:FF:000001">
    <property type="entry name" value="Non-ribosomal peptide synthetase"/>
    <property type="match status" value="1"/>
</dbReference>
<dbReference type="Gene3D" id="3.30.559.30">
    <property type="entry name" value="Nonribosomal peptide synthetase, condensation domain"/>
    <property type="match status" value="1"/>
</dbReference>
<dbReference type="FunFam" id="1.10.1200.10:FF:000005">
    <property type="entry name" value="Nonribosomal peptide synthetase 1"/>
    <property type="match status" value="1"/>
</dbReference>
<dbReference type="Gene3D" id="1.10.10.1830">
    <property type="entry name" value="Non-ribosomal peptide synthase, adenylation domain"/>
    <property type="match status" value="1"/>
</dbReference>
<dbReference type="Pfam" id="PF00550">
    <property type="entry name" value="PP-binding"/>
    <property type="match status" value="1"/>
</dbReference>
<dbReference type="InterPro" id="IPR025110">
    <property type="entry name" value="AMP-bd_C"/>
</dbReference>
<dbReference type="InterPro" id="IPR020806">
    <property type="entry name" value="PKS_PP-bd"/>
</dbReference>
<dbReference type="InterPro" id="IPR001242">
    <property type="entry name" value="Condensation_dom"/>
</dbReference>
<dbReference type="GO" id="GO:0044550">
    <property type="term" value="P:secondary metabolite biosynthetic process"/>
    <property type="evidence" value="ECO:0007669"/>
    <property type="project" value="UniProtKB-ARBA"/>
</dbReference>
<gene>
    <name evidence="7" type="ORF">FNW02_31980</name>
</gene>
<keyword evidence="4" id="KW-0597">Phosphoprotein</keyword>
<dbReference type="InterPro" id="IPR044894">
    <property type="entry name" value="TubC_N_sf"/>
</dbReference>
<dbReference type="InterPro" id="IPR036736">
    <property type="entry name" value="ACP-like_sf"/>
</dbReference>
<dbReference type="GO" id="GO:0043041">
    <property type="term" value="P:amino acid activation for nonribosomal peptide biosynthetic process"/>
    <property type="evidence" value="ECO:0007669"/>
    <property type="project" value="TreeGrafter"/>
</dbReference>
<dbReference type="CDD" id="cd12117">
    <property type="entry name" value="A_NRPS_Srf_like"/>
    <property type="match status" value="1"/>
</dbReference>
<dbReference type="FunFam" id="3.40.50.12780:FF:000012">
    <property type="entry name" value="Non-ribosomal peptide synthetase"/>
    <property type="match status" value="1"/>
</dbReference>
<dbReference type="Gene3D" id="3.30.300.30">
    <property type="match status" value="1"/>
</dbReference>
<dbReference type="Pfam" id="PF00501">
    <property type="entry name" value="AMP-binding"/>
    <property type="match status" value="1"/>
</dbReference>
<evidence type="ECO:0000313" key="7">
    <source>
        <dbReference type="EMBL" id="MBD6620280.1"/>
    </source>
</evidence>
<evidence type="ECO:0000256" key="5">
    <source>
        <dbReference type="SAM" id="MobiDB-lite"/>
    </source>
</evidence>
<dbReference type="Proteomes" id="UP001165986">
    <property type="component" value="Unassembled WGS sequence"/>
</dbReference>
<dbReference type="InterPro" id="IPR009081">
    <property type="entry name" value="PP-bd_ACP"/>
</dbReference>
<dbReference type="Gene3D" id="3.30.559.10">
    <property type="entry name" value="Chloramphenicol acetyltransferase-like domain"/>
    <property type="match status" value="1"/>
</dbReference>
<protein>
    <submittedName>
        <fullName evidence="7">Amino acid adenylation domain-containing protein</fullName>
    </submittedName>
</protein>
<dbReference type="CDD" id="cd19531">
    <property type="entry name" value="LCL_NRPS-like"/>
    <property type="match status" value="1"/>
</dbReference>
<dbReference type="InterPro" id="IPR010071">
    <property type="entry name" value="AA_adenyl_dom"/>
</dbReference>
<dbReference type="PANTHER" id="PTHR45527:SF14">
    <property type="entry name" value="PLIPASTATIN SYNTHASE SUBUNIT B"/>
    <property type="match status" value="1"/>
</dbReference>
<keyword evidence="3" id="KW-0596">Phosphopantetheine</keyword>
<sequence>MTVFEFLSLLNSLDIKVWIENDQLRYRAPKGVITSALKQELIERKKEILGCLEEARTENKLAFEPILPVDRDCHLPLSFSQQRLWFLHQLDKQNSFYNGNVQLRFIGALNVTALEQSINEIICRHEALRTVFSTVDGLAVQKIIPTLTINIPVLDVEGLEEGEIQQLVTKEIQQPFDLSIAPLLRVTLLRQEVESYLMVLTMHHIIIDAWSMEIFFKELEVLYDAFTKGQPNPLPELTIQYADFALWQRQCLTKEVQQKQLEYWKQQLADAPPLLELTTDYPRPPVQTFSGATKRFQLEKDLTSQLVTLSQNSSVTLFMTLLTAYTVLLYRYSGQDDICIGSPFANRDRQELESLIGFFANTLVLRTNLAGNPSFNELLSRVREMAMDAYAHQNFPFEMLVEALQPQRELSHTPLFQVTFALQNASTSPVELTGLTVTSLPTETTTTKFDLTLLVENTAAGLVSVWEYNTDLFNTSTIERMAEHFQTLLEGIVANPEQQIAQLPLLTKVEQHQLLVEWNDTQTDYPQDKCIHQLFEEQVQRTPDAVAVVFENQQLTYQQLNCQANSLAHYLKSLGVGADVLVGICVERSLEMIVGLLGILKAGGAYVPLDPEYPQERLSFMLADTQLKVLLTQENLVESLPEHQARVVCLETEWQSFKQVNQDNLNSTVSSKNLAYVIYTSGSTGTPKGVLVTHQAVNRLVFNTNYIQLTPHDCVAQAANIAFDAATFEIWGALLHGAKLVILNQFVLLIPKEFAVNMRSHEISVLFLTTALFNQLASFVPQAFSSLRYLLFGGEAVDPRWVQEVLDKGAPQQLLHVYGPTENTTFSTWYLVKNLPTKTATIPIGRAIANTQIYLLDQNLQPVPIGIPGELYLGGAGLARGYLNRPELTQEKFIPNPFGGSRGEERLYKTGDLARYLPNGNIEYLGRIDNQVKIRGFRIELGEIEAVLSQHDDVQVSCVIAKEDSSGGRCLVAYVVPHQQQIPTISELRQFLSNKLPGYMMPSAFVILESLPLTPNCKVNRRALPDPDLNQELSDYVMPNTEAEKIIADIWQKALSLEKVGIYNNFFDLGGHSLLLVKINQQLQETFGLEVSIVDMFNYPTIHTLSQYLSNKNYQENAIKQNNYRTQSHSEIKSLRNQQLQSRQEYRSQRKR</sequence>
<evidence type="ECO:0000313" key="8">
    <source>
        <dbReference type="Proteomes" id="UP001165986"/>
    </source>
</evidence>
<dbReference type="SUPFAM" id="SSF52777">
    <property type="entry name" value="CoA-dependent acyltransferases"/>
    <property type="match status" value="2"/>
</dbReference>
<dbReference type="InterPro" id="IPR020845">
    <property type="entry name" value="AMP-binding_CS"/>
</dbReference>
<dbReference type="SMART" id="SM00823">
    <property type="entry name" value="PKS_PP"/>
    <property type="match status" value="1"/>
</dbReference>
<dbReference type="AlphaFoldDB" id="A0AA40VUK4"/>
<comment type="caution">
    <text evidence="7">The sequence shown here is derived from an EMBL/GenBank/DDBJ whole genome shotgun (WGS) entry which is preliminary data.</text>
</comment>
<dbReference type="Gene3D" id="1.10.1200.10">
    <property type="entry name" value="ACP-like"/>
    <property type="match status" value="1"/>
</dbReference>
<feature type="domain" description="Carrier" evidence="6">
    <location>
        <begin position="1038"/>
        <end position="1113"/>
    </location>
</feature>
<feature type="region of interest" description="Disordered" evidence="5">
    <location>
        <begin position="1125"/>
        <end position="1152"/>
    </location>
</feature>
<dbReference type="FunFam" id="2.30.38.10:FF:000001">
    <property type="entry name" value="Non-ribosomal peptide synthetase PvdI"/>
    <property type="match status" value="1"/>
</dbReference>
<evidence type="ECO:0000256" key="2">
    <source>
        <dbReference type="ARBA" id="ARBA00006432"/>
    </source>
</evidence>
<dbReference type="Pfam" id="PF18563">
    <property type="entry name" value="TubC_N"/>
    <property type="match status" value="1"/>
</dbReference>
<dbReference type="InterPro" id="IPR000873">
    <property type="entry name" value="AMP-dep_synth/lig_dom"/>
</dbReference>
<dbReference type="GO" id="GO:0031177">
    <property type="term" value="F:phosphopantetheine binding"/>
    <property type="evidence" value="ECO:0007669"/>
    <property type="project" value="InterPro"/>
</dbReference>
<dbReference type="SUPFAM" id="SSF47336">
    <property type="entry name" value="ACP-like"/>
    <property type="match status" value="1"/>
</dbReference>
<dbReference type="Pfam" id="PF13193">
    <property type="entry name" value="AMP-binding_C"/>
    <property type="match status" value="1"/>
</dbReference>
<evidence type="ECO:0000256" key="1">
    <source>
        <dbReference type="ARBA" id="ARBA00001957"/>
    </source>
</evidence>
<evidence type="ECO:0000259" key="6">
    <source>
        <dbReference type="PROSITE" id="PS50075"/>
    </source>
</evidence>
<dbReference type="Gene3D" id="3.40.50.980">
    <property type="match status" value="2"/>
</dbReference>
<organism evidence="7 8">
    <name type="scientific">Komarekiella delphini-convector SJRDD-AB1</name>
    <dbReference type="NCBI Taxonomy" id="2593771"/>
    <lineage>
        <taxon>Bacteria</taxon>
        <taxon>Bacillati</taxon>
        <taxon>Cyanobacteriota</taxon>
        <taxon>Cyanophyceae</taxon>
        <taxon>Nostocales</taxon>
        <taxon>Nostocaceae</taxon>
        <taxon>Komarekiella</taxon>
        <taxon>Komarekiella delphini-convector</taxon>
    </lineage>
</organism>
<dbReference type="GO" id="GO:0003824">
    <property type="term" value="F:catalytic activity"/>
    <property type="evidence" value="ECO:0007669"/>
    <property type="project" value="InterPro"/>
</dbReference>
<dbReference type="Gene3D" id="2.30.38.10">
    <property type="entry name" value="Luciferase, Domain 3"/>
    <property type="match status" value="1"/>
</dbReference>
<dbReference type="InterPro" id="IPR041464">
    <property type="entry name" value="TubC_N"/>
</dbReference>
<comment type="cofactor">
    <cofactor evidence="1">
        <name>pantetheine 4'-phosphate</name>
        <dbReference type="ChEBI" id="CHEBI:47942"/>
    </cofactor>
</comment>
<dbReference type="SUPFAM" id="SSF56801">
    <property type="entry name" value="Acetyl-CoA synthetase-like"/>
    <property type="match status" value="1"/>
</dbReference>
<dbReference type="EMBL" id="VJXY01000060">
    <property type="protein sequence ID" value="MBD6620280.1"/>
    <property type="molecule type" value="Genomic_DNA"/>
</dbReference>
<accession>A0AA40VUK4</accession>
<evidence type="ECO:0000256" key="3">
    <source>
        <dbReference type="ARBA" id="ARBA00022450"/>
    </source>
</evidence>
<dbReference type="InterPro" id="IPR045851">
    <property type="entry name" value="AMP-bd_C_sf"/>
</dbReference>
<dbReference type="NCBIfam" id="TIGR01733">
    <property type="entry name" value="AA-adenyl-dom"/>
    <property type="match status" value="1"/>
</dbReference>
<proteinExistence type="inferred from homology"/>
<name>A0AA40VUK4_9NOST</name>
<dbReference type="PROSITE" id="PS50075">
    <property type="entry name" value="CARRIER"/>
    <property type="match status" value="1"/>
</dbReference>
<reference evidence="7" key="1">
    <citation type="submission" date="2019-07" db="EMBL/GenBank/DDBJ databases">
        <title>Toxilogical consequences of a new and cryptic species of cyanobacteria (Komarekiella delphini-convector) recovered from the epidermis of a bottlenose dolphin and 1500 ft. in the air.</title>
        <authorList>
            <person name="Brown A.O."/>
            <person name="Dvorak P."/>
            <person name="Villanueva C.D."/>
            <person name="Foss A.J."/>
            <person name="Garvey A.D."/>
            <person name="Gibson Q.A."/>
            <person name="Johansen J.R."/>
            <person name="Casamatta D.A."/>
        </authorList>
    </citation>
    <scope>NUCLEOTIDE SEQUENCE</scope>
    <source>
        <strain evidence="7">SJRDD-AB1</strain>
    </source>
</reference>
<dbReference type="FunFam" id="3.30.300.30:FF:000010">
    <property type="entry name" value="Enterobactin synthetase component F"/>
    <property type="match status" value="1"/>
</dbReference>
<dbReference type="Pfam" id="PF00668">
    <property type="entry name" value="Condensation"/>
    <property type="match status" value="1"/>
</dbReference>
<keyword evidence="8" id="KW-1185">Reference proteome</keyword>
<dbReference type="PROSITE" id="PS00455">
    <property type="entry name" value="AMP_BINDING"/>
    <property type="match status" value="1"/>
</dbReference>
<dbReference type="GO" id="GO:0008610">
    <property type="term" value="P:lipid biosynthetic process"/>
    <property type="evidence" value="ECO:0007669"/>
    <property type="project" value="UniProtKB-ARBA"/>
</dbReference>
<dbReference type="FunFam" id="3.30.559.10:FF:000012">
    <property type="entry name" value="Non-ribosomal peptide synthetase"/>
    <property type="match status" value="1"/>
</dbReference>
<dbReference type="GO" id="GO:0005829">
    <property type="term" value="C:cytosol"/>
    <property type="evidence" value="ECO:0007669"/>
    <property type="project" value="TreeGrafter"/>
</dbReference>
<evidence type="ECO:0000256" key="4">
    <source>
        <dbReference type="ARBA" id="ARBA00022553"/>
    </source>
</evidence>